<dbReference type="InterPro" id="IPR009695">
    <property type="entry name" value="Diacylglyc_glucosyltr_N"/>
</dbReference>
<dbReference type="PANTHER" id="PTHR43025">
    <property type="entry name" value="MONOGALACTOSYLDIACYLGLYCEROL SYNTHASE"/>
    <property type="match status" value="1"/>
</dbReference>
<evidence type="ECO:0000256" key="1">
    <source>
        <dbReference type="ARBA" id="ARBA00004370"/>
    </source>
</evidence>
<evidence type="ECO:0000259" key="6">
    <source>
        <dbReference type="Pfam" id="PF06925"/>
    </source>
</evidence>
<reference evidence="7 8" key="1">
    <citation type="submission" date="2019-02" db="EMBL/GenBank/DDBJ databases">
        <authorList>
            <consortium name="Pathogen Informatics"/>
        </authorList>
    </citation>
    <scope>NUCLEOTIDE SEQUENCE [LARGE SCALE GENOMIC DNA]</scope>
    <source>
        <strain evidence="7 8">3012STDY7089603</strain>
    </source>
</reference>
<dbReference type="EC" id="2.4.1.-" evidence="7"/>
<dbReference type="GO" id="GO:0016020">
    <property type="term" value="C:membrane"/>
    <property type="evidence" value="ECO:0007669"/>
    <property type="project" value="UniProtKB-SubCell"/>
</dbReference>
<evidence type="ECO:0000313" key="8">
    <source>
        <dbReference type="Proteomes" id="UP000377798"/>
    </source>
</evidence>
<proteinExistence type="inferred from homology"/>
<dbReference type="Gene3D" id="3.40.50.2000">
    <property type="entry name" value="Glycogen Phosphorylase B"/>
    <property type="match status" value="1"/>
</dbReference>
<comment type="caution">
    <text evidence="7">The sequence shown here is derived from an EMBL/GenBank/DDBJ whole genome shotgun (WGS) entry which is preliminary data.</text>
</comment>
<sequence length="364" mass="42328">MKVKIFTCRFGAGHMKGALYLKESWKNHDVEIVDIIQEMFPEKADFIYKTYGAWAKQARYLNRMVTGEGAHNLAYHFLDPLRDRFCQMMDRYRGADVYVATYSAAAHLLNYYKKTYFDQTPFITMITDFTPHEGWIQESTDAYLVVSDYTKSSMLSLGIEDKKVHLYGWPKQYVQHPSRRGPLHILVAGGGLGLLPENKKFYQDLRDRQGAKIRVLCGKNKKLYQKIKSWQLRDVSPYPFLSSLDKHYQWADLCITKPGGMSILEALYWELPICYIKPYLSQEVRNARYLESIQGGFPLERKMPVLTRRQLVDYRIHLRDNRITGMPDLVDLVASTYHGPRTPFMEGPGREKYLGKIHPAYHAG</sequence>
<dbReference type="InterPro" id="IPR007235">
    <property type="entry name" value="Glyco_trans_28_C"/>
</dbReference>
<dbReference type="GO" id="GO:0016758">
    <property type="term" value="F:hexosyltransferase activity"/>
    <property type="evidence" value="ECO:0007669"/>
    <property type="project" value="InterPro"/>
</dbReference>
<evidence type="ECO:0000256" key="2">
    <source>
        <dbReference type="ARBA" id="ARBA00006962"/>
    </source>
</evidence>
<keyword evidence="4 7" id="KW-0808">Transferase</keyword>
<feature type="domain" description="Diacylglycerol glucosyltransferase N-terminal" evidence="6">
    <location>
        <begin position="18"/>
        <end position="170"/>
    </location>
</feature>
<dbReference type="GO" id="GO:0009247">
    <property type="term" value="P:glycolipid biosynthetic process"/>
    <property type="evidence" value="ECO:0007669"/>
    <property type="project" value="InterPro"/>
</dbReference>
<organism evidence="7 8">
    <name type="scientific">Urinicoccus massiliensis</name>
    <dbReference type="NCBI Taxonomy" id="1723382"/>
    <lineage>
        <taxon>Bacteria</taxon>
        <taxon>Bacillati</taxon>
        <taxon>Bacillota</taxon>
        <taxon>Tissierellia</taxon>
        <taxon>Tissierellales</taxon>
        <taxon>Peptoniphilaceae</taxon>
        <taxon>Urinicoccus</taxon>
    </lineage>
</organism>
<comment type="similarity">
    <text evidence="2">Belongs to the glycosyltransferase 28 family.</text>
</comment>
<dbReference type="EMBL" id="CAACYI010000001">
    <property type="protein sequence ID" value="VFB17086.1"/>
    <property type="molecule type" value="Genomic_DNA"/>
</dbReference>
<name>A0A8H2M6Q1_9FIRM</name>
<evidence type="ECO:0000259" key="5">
    <source>
        <dbReference type="Pfam" id="PF04101"/>
    </source>
</evidence>
<evidence type="ECO:0000256" key="3">
    <source>
        <dbReference type="ARBA" id="ARBA00022676"/>
    </source>
</evidence>
<protein>
    <submittedName>
        <fullName evidence="7">Processive diacylglycerol glucosyltransferase</fullName>
        <ecNumber evidence="7">2.4.1.-</ecNumber>
    </submittedName>
</protein>
<keyword evidence="3 7" id="KW-0328">Glycosyltransferase</keyword>
<dbReference type="Pfam" id="PF06925">
    <property type="entry name" value="MGDG_synth"/>
    <property type="match status" value="1"/>
</dbReference>
<dbReference type="Proteomes" id="UP000377798">
    <property type="component" value="Unassembled WGS sequence"/>
</dbReference>
<keyword evidence="8" id="KW-1185">Reference proteome</keyword>
<evidence type="ECO:0000313" key="7">
    <source>
        <dbReference type="EMBL" id="VFB17086.1"/>
    </source>
</evidence>
<dbReference type="Pfam" id="PF04101">
    <property type="entry name" value="Glyco_tran_28_C"/>
    <property type="match status" value="1"/>
</dbReference>
<dbReference type="PANTHER" id="PTHR43025:SF3">
    <property type="entry name" value="MONOGALACTOSYLDIACYLGLYCEROL SYNTHASE 1, CHLOROPLASTIC"/>
    <property type="match status" value="1"/>
</dbReference>
<accession>A0A8H2M6Q1</accession>
<feature type="domain" description="Glycosyl transferase family 28 C-terminal" evidence="5">
    <location>
        <begin position="185"/>
        <end position="292"/>
    </location>
</feature>
<dbReference type="RefSeq" id="WP_165478648.1">
    <property type="nucleotide sequence ID" value="NZ_CAACYI010000001.1"/>
</dbReference>
<dbReference type="SUPFAM" id="SSF53756">
    <property type="entry name" value="UDP-Glycosyltransferase/glycogen phosphorylase"/>
    <property type="match status" value="1"/>
</dbReference>
<evidence type="ECO:0000256" key="4">
    <source>
        <dbReference type="ARBA" id="ARBA00022679"/>
    </source>
</evidence>
<gene>
    <name evidence="7" type="primary">ugtP</name>
    <name evidence="7" type="ORF">NCTC13150_01670</name>
</gene>
<comment type="subcellular location">
    <subcellularLocation>
        <location evidence="1">Membrane</location>
    </subcellularLocation>
</comment>
<dbReference type="AlphaFoldDB" id="A0A8H2M6Q1"/>
<dbReference type="InterPro" id="IPR050519">
    <property type="entry name" value="Glycosyltransf_28_UgtP"/>
</dbReference>